<keyword evidence="1 4" id="KW-0489">Methyltransferase</keyword>
<sequence>MLYQKENEVVLFQHKGKVVAGLADQYFSKNPDVASERKTWTYELKDHLFTFTTDNGVFSKNEVDFGSKVMIEAFVPPDITGPILDLGCGYGPVGLAIAKGNAEREVLGVDVNLRAVELANENAKNNNISNVTFIESDKFEGIAGHKFAAILTNPPIRAGKKVVHEMFEQSKYALLDGGELWVVIQKKQGAPSAQKKLETLFSSVELVTKQKGYHIFKAKLFDSNK</sequence>
<dbReference type="Pfam" id="PF05175">
    <property type="entry name" value="MTS"/>
    <property type="match status" value="1"/>
</dbReference>
<dbReference type="AlphaFoldDB" id="A0A1H9VEM2"/>
<evidence type="ECO:0000256" key="2">
    <source>
        <dbReference type="ARBA" id="ARBA00022679"/>
    </source>
</evidence>
<organism evidence="4 5">
    <name type="scientific">Gracilibacillus ureilyticus</name>
    <dbReference type="NCBI Taxonomy" id="531814"/>
    <lineage>
        <taxon>Bacteria</taxon>
        <taxon>Bacillati</taxon>
        <taxon>Bacillota</taxon>
        <taxon>Bacilli</taxon>
        <taxon>Bacillales</taxon>
        <taxon>Bacillaceae</taxon>
        <taxon>Gracilibacillus</taxon>
    </lineage>
</organism>
<dbReference type="InterPro" id="IPR007848">
    <property type="entry name" value="Small_mtfrase_dom"/>
</dbReference>
<dbReference type="PANTHER" id="PTHR47816:SF4">
    <property type="entry name" value="RIBOSOMAL RNA SMALL SUBUNIT METHYLTRANSFERASE C"/>
    <property type="match status" value="1"/>
</dbReference>
<dbReference type="EMBL" id="FOGL01000023">
    <property type="protein sequence ID" value="SES19914.1"/>
    <property type="molecule type" value="Genomic_DNA"/>
</dbReference>
<dbReference type="Gene3D" id="3.40.50.150">
    <property type="entry name" value="Vaccinia Virus protein VP39"/>
    <property type="match status" value="1"/>
</dbReference>
<protein>
    <submittedName>
        <fullName evidence="4">16S rRNA m(2)G 1207 methyltransferase</fullName>
    </submittedName>
</protein>
<dbReference type="SUPFAM" id="SSF53335">
    <property type="entry name" value="S-adenosyl-L-methionine-dependent methyltransferases"/>
    <property type="match status" value="1"/>
</dbReference>
<evidence type="ECO:0000256" key="1">
    <source>
        <dbReference type="ARBA" id="ARBA00022603"/>
    </source>
</evidence>
<evidence type="ECO:0000313" key="4">
    <source>
        <dbReference type="EMBL" id="SES19914.1"/>
    </source>
</evidence>
<keyword evidence="5" id="KW-1185">Reference proteome</keyword>
<dbReference type="InterPro" id="IPR046977">
    <property type="entry name" value="RsmC/RlmG"/>
</dbReference>
<reference evidence="4 5" key="1">
    <citation type="submission" date="2016-10" db="EMBL/GenBank/DDBJ databases">
        <authorList>
            <person name="de Groot N.N."/>
        </authorList>
    </citation>
    <scope>NUCLEOTIDE SEQUENCE [LARGE SCALE GENOMIC DNA]</scope>
    <source>
        <strain evidence="4 5">CGMCC 1.7727</strain>
    </source>
</reference>
<dbReference type="GO" id="GO:0032259">
    <property type="term" value="P:methylation"/>
    <property type="evidence" value="ECO:0007669"/>
    <property type="project" value="UniProtKB-KW"/>
</dbReference>
<dbReference type="STRING" id="531814.SAMN04487944_12327"/>
<gene>
    <name evidence="4" type="ORF">SAMN04487944_12327</name>
</gene>
<accession>A0A1H9VEM2</accession>
<name>A0A1H9VEM2_9BACI</name>
<proteinExistence type="predicted"/>
<dbReference type="Proteomes" id="UP000199687">
    <property type="component" value="Unassembled WGS sequence"/>
</dbReference>
<dbReference type="InterPro" id="IPR029063">
    <property type="entry name" value="SAM-dependent_MTases_sf"/>
</dbReference>
<evidence type="ECO:0000259" key="3">
    <source>
        <dbReference type="Pfam" id="PF05175"/>
    </source>
</evidence>
<dbReference type="CDD" id="cd02440">
    <property type="entry name" value="AdoMet_MTases"/>
    <property type="match status" value="1"/>
</dbReference>
<evidence type="ECO:0000313" key="5">
    <source>
        <dbReference type="Proteomes" id="UP000199687"/>
    </source>
</evidence>
<dbReference type="PANTHER" id="PTHR47816">
    <property type="entry name" value="RIBOSOMAL RNA SMALL SUBUNIT METHYLTRANSFERASE C"/>
    <property type="match status" value="1"/>
</dbReference>
<feature type="domain" description="Methyltransferase small" evidence="3">
    <location>
        <begin position="50"/>
        <end position="217"/>
    </location>
</feature>
<keyword evidence="2 4" id="KW-0808">Transferase</keyword>
<dbReference type="GO" id="GO:0008757">
    <property type="term" value="F:S-adenosylmethionine-dependent methyltransferase activity"/>
    <property type="evidence" value="ECO:0007669"/>
    <property type="project" value="InterPro"/>
</dbReference>